<sequence length="53" mass="5914">MLSLIELPEDTFSRKALPSGVVIGASCPVECQGRVEWDRLKSFSLVLLVLSHW</sequence>
<dbReference type="HOGENOM" id="CLU_3060443_0_0_3"/>
<dbReference type="STRING" id="118168.MC7420_7778"/>
<dbReference type="EMBL" id="DS989842">
    <property type="protein sequence ID" value="EDX78040.1"/>
    <property type="molecule type" value="Genomic_DNA"/>
</dbReference>
<dbReference type="AlphaFoldDB" id="B4VJA7"/>
<name>B4VJA7_9CYAN</name>
<proteinExistence type="predicted"/>
<keyword evidence="2" id="KW-1185">Reference proteome</keyword>
<reference evidence="1 2" key="1">
    <citation type="submission" date="2008-07" db="EMBL/GenBank/DDBJ databases">
        <authorList>
            <person name="Tandeau de Marsac N."/>
            <person name="Ferriera S."/>
            <person name="Johnson J."/>
            <person name="Kravitz S."/>
            <person name="Beeson K."/>
            <person name="Sutton G."/>
            <person name="Rogers Y.-H."/>
            <person name="Friedman R."/>
            <person name="Frazier M."/>
            <person name="Venter J.C."/>
        </authorList>
    </citation>
    <scope>NUCLEOTIDE SEQUENCE [LARGE SCALE GENOMIC DNA]</scope>
    <source>
        <strain evidence="1 2">PCC 7420</strain>
    </source>
</reference>
<evidence type="ECO:0000313" key="1">
    <source>
        <dbReference type="EMBL" id="EDX78040.1"/>
    </source>
</evidence>
<organism evidence="1 2">
    <name type="scientific">Coleofasciculus chthonoplastes PCC 7420</name>
    <dbReference type="NCBI Taxonomy" id="118168"/>
    <lineage>
        <taxon>Bacteria</taxon>
        <taxon>Bacillati</taxon>
        <taxon>Cyanobacteriota</taxon>
        <taxon>Cyanophyceae</taxon>
        <taxon>Coleofasciculales</taxon>
        <taxon>Coleofasciculaceae</taxon>
        <taxon>Coleofasciculus</taxon>
    </lineage>
</organism>
<gene>
    <name evidence="1" type="ORF">MC7420_7778</name>
</gene>
<dbReference type="Proteomes" id="UP000003835">
    <property type="component" value="Unassembled WGS sequence"/>
</dbReference>
<accession>B4VJA7</accession>
<protein>
    <submittedName>
        <fullName evidence="1">Uncharacterized protein</fullName>
    </submittedName>
</protein>
<evidence type="ECO:0000313" key="2">
    <source>
        <dbReference type="Proteomes" id="UP000003835"/>
    </source>
</evidence>